<feature type="chain" id="PRO_5011573017" evidence="1">
    <location>
        <begin position="21"/>
        <end position="424"/>
    </location>
</feature>
<dbReference type="EMBL" id="FOXB01000014">
    <property type="protein sequence ID" value="SFP30842.1"/>
    <property type="molecule type" value="Genomic_DNA"/>
</dbReference>
<name>A0A1I5P9S7_9BACT</name>
<keyword evidence="4" id="KW-1185">Reference proteome</keyword>
<protein>
    <submittedName>
        <fullName evidence="3">Porin</fullName>
    </submittedName>
</protein>
<evidence type="ECO:0000313" key="3">
    <source>
        <dbReference type="EMBL" id="SFP30842.1"/>
    </source>
</evidence>
<dbReference type="SUPFAM" id="SSF56935">
    <property type="entry name" value="Porins"/>
    <property type="match status" value="2"/>
</dbReference>
<gene>
    <name evidence="3" type="ORF">SAMN05216234_11433</name>
</gene>
<dbReference type="OrthoDB" id="9125at2"/>
<dbReference type="AlphaFoldDB" id="A0A1I5P9S7"/>
<dbReference type="GO" id="GO:0016020">
    <property type="term" value="C:membrane"/>
    <property type="evidence" value="ECO:0007669"/>
    <property type="project" value="InterPro"/>
</dbReference>
<reference evidence="3 4" key="1">
    <citation type="submission" date="2016-10" db="EMBL/GenBank/DDBJ databases">
        <authorList>
            <person name="de Groot N.N."/>
        </authorList>
    </citation>
    <scope>NUCLEOTIDE SEQUENCE [LARGE SCALE GENOMIC DNA]</scope>
    <source>
        <strain evidence="3 4">EP1-55-1</strain>
    </source>
</reference>
<dbReference type="RefSeq" id="WP_092912179.1">
    <property type="nucleotide sequence ID" value="NZ_FOXB01000014.1"/>
</dbReference>
<feature type="signal peptide" evidence="1">
    <location>
        <begin position="1"/>
        <end position="20"/>
    </location>
</feature>
<sequence length="424" mass="44461">MKFAKLSLAAIMAMSVSAFADVQNIKVSGDAKLYYSTDDTGSNDIFNQDGSMGQAAFDLSASADLANGVAGKIGVTALSTLGLEKNLVSATWASNDDANLLKTQWWVNEAWIAKTLGKTTIKVGRQELDTPLAFTEKWNIAANTFDAAVVLNQDIPKTTLVAAWVGRGNGASNGGVTTGAADGDDSFNTYGSAVLGGVTQQATDLGVTLAGTTATAGGAYAIGAVTTAIPMTTAQGWYYNVVNIATAYWLQADVAPIKGLTVGVQYANINPDSKVKINNNEVSDSSAWAAKVGYTMGALSVSAAYSSTDKDGVVYIANTATGTYKAQSKLYTEAWWTYGYVGAPDTDAVALAAEYSLKDVADLGAYFTSTSNDSTNVDMNEFTLTASKKLGALDTTLAYIYTDADNLNNADSFNTVQVYLTYNF</sequence>
<evidence type="ECO:0000259" key="2">
    <source>
        <dbReference type="Pfam" id="PF13609"/>
    </source>
</evidence>
<accession>A0A1I5P9S7</accession>
<feature type="domain" description="Porin" evidence="2">
    <location>
        <begin position="8"/>
        <end position="424"/>
    </location>
</feature>
<organism evidence="3 4">
    <name type="scientific">Hydrogenimonas thermophila</name>
    <dbReference type="NCBI Taxonomy" id="223786"/>
    <lineage>
        <taxon>Bacteria</taxon>
        <taxon>Pseudomonadati</taxon>
        <taxon>Campylobacterota</taxon>
        <taxon>Epsilonproteobacteria</taxon>
        <taxon>Campylobacterales</taxon>
        <taxon>Hydrogenimonadaceae</taxon>
        <taxon>Hydrogenimonas</taxon>
    </lineage>
</organism>
<dbReference type="Gene3D" id="2.40.160.10">
    <property type="entry name" value="Porin"/>
    <property type="match status" value="1"/>
</dbReference>
<dbReference type="InterPro" id="IPR023614">
    <property type="entry name" value="Porin_dom_sf"/>
</dbReference>
<dbReference type="GO" id="GO:0015288">
    <property type="term" value="F:porin activity"/>
    <property type="evidence" value="ECO:0007669"/>
    <property type="project" value="InterPro"/>
</dbReference>
<dbReference type="Pfam" id="PF13609">
    <property type="entry name" value="Porin_4"/>
    <property type="match status" value="1"/>
</dbReference>
<keyword evidence="1" id="KW-0732">Signal</keyword>
<proteinExistence type="predicted"/>
<evidence type="ECO:0000313" key="4">
    <source>
        <dbReference type="Proteomes" id="UP000199227"/>
    </source>
</evidence>
<evidence type="ECO:0000256" key="1">
    <source>
        <dbReference type="SAM" id="SignalP"/>
    </source>
</evidence>
<dbReference type="InterPro" id="IPR033900">
    <property type="entry name" value="Gram_neg_porin_domain"/>
</dbReference>
<dbReference type="STRING" id="223786.SAMN05216234_11433"/>
<dbReference type="Proteomes" id="UP000199227">
    <property type="component" value="Unassembled WGS sequence"/>
</dbReference>